<sequence>MKKNEYHKNGLEKLVEVFEKTQIAMQSQAARSVDIALVVRNWLFGWYIVEFEKSGNYRKDLYGKALMPKLAKRLTGNLGKGFSRRSLDQYRQFYECYKKIWQTLSAKSQEQSQMLMESILSVSHDINSTQLLKKMNIYRASQIFGKHYL</sequence>
<dbReference type="EMBL" id="ATBP01000118">
    <property type="protein sequence ID" value="ETR72733.1"/>
    <property type="molecule type" value="Genomic_DNA"/>
</dbReference>
<proteinExistence type="predicted"/>
<organism evidence="2 3">
    <name type="scientific">Candidatus Magnetoglobus multicellularis str. Araruama</name>
    <dbReference type="NCBI Taxonomy" id="890399"/>
    <lineage>
        <taxon>Bacteria</taxon>
        <taxon>Pseudomonadati</taxon>
        <taxon>Thermodesulfobacteriota</taxon>
        <taxon>Desulfobacteria</taxon>
        <taxon>Desulfobacterales</taxon>
        <taxon>Desulfobacteraceae</taxon>
        <taxon>Candidatus Magnetoglobus</taxon>
    </lineage>
</organism>
<dbReference type="Pfam" id="PF17761">
    <property type="entry name" value="DUF1016_N"/>
    <property type="match status" value="1"/>
</dbReference>
<reference evidence="3" key="1">
    <citation type="submission" date="2012-11" db="EMBL/GenBank/DDBJ databases">
        <authorList>
            <person name="Lucero-Rivera Y.E."/>
            <person name="Tovar-Ramirez D."/>
        </authorList>
    </citation>
    <scope>NUCLEOTIDE SEQUENCE [LARGE SCALE GENOMIC DNA]</scope>
    <source>
        <strain evidence="3">Araruama</strain>
    </source>
</reference>
<accession>A0A1V1PD93</accession>
<dbReference type="PANTHER" id="PTHR30547:SF5">
    <property type="entry name" value="NUCLEASE YHCG-RELATED"/>
    <property type="match status" value="1"/>
</dbReference>
<dbReference type="Proteomes" id="UP000189670">
    <property type="component" value="Unassembled WGS sequence"/>
</dbReference>
<name>A0A1V1PD93_9BACT</name>
<comment type="caution">
    <text evidence="2">The sequence shown here is derived from an EMBL/GenBank/DDBJ whole genome shotgun (WGS) entry which is preliminary data.</text>
</comment>
<protein>
    <recommendedName>
        <fullName evidence="1">YhcG N-terminal domain-containing protein</fullName>
    </recommendedName>
</protein>
<evidence type="ECO:0000313" key="3">
    <source>
        <dbReference type="Proteomes" id="UP000189670"/>
    </source>
</evidence>
<dbReference type="InterPro" id="IPR053148">
    <property type="entry name" value="PD-DEXK-like_domain"/>
</dbReference>
<gene>
    <name evidence="2" type="ORF">OMM_07353</name>
</gene>
<feature type="domain" description="YhcG N-terminal" evidence="1">
    <location>
        <begin position="24"/>
        <end position="107"/>
    </location>
</feature>
<evidence type="ECO:0000313" key="2">
    <source>
        <dbReference type="EMBL" id="ETR72733.1"/>
    </source>
</evidence>
<dbReference type="PANTHER" id="PTHR30547">
    <property type="entry name" value="UNCHARACTERIZED PROTEIN YHCG-RELATED"/>
    <property type="match status" value="1"/>
</dbReference>
<evidence type="ECO:0000259" key="1">
    <source>
        <dbReference type="Pfam" id="PF17761"/>
    </source>
</evidence>
<dbReference type="InterPro" id="IPR041527">
    <property type="entry name" value="YhcG_N"/>
</dbReference>
<dbReference type="AlphaFoldDB" id="A0A1V1PD93"/>